<feature type="domain" description="DJ-1/PfpI" evidence="2">
    <location>
        <begin position="3"/>
        <end position="136"/>
    </location>
</feature>
<dbReference type="Gene3D" id="3.40.50.880">
    <property type="match status" value="1"/>
</dbReference>
<keyword evidence="1" id="KW-0175">Coiled coil</keyword>
<dbReference type="Proteomes" id="UP000887540">
    <property type="component" value="Unplaced"/>
</dbReference>
<dbReference type="CDD" id="cd17039">
    <property type="entry name" value="Ubl_ubiquitin_like"/>
    <property type="match status" value="1"/>
</dbReference>
<dbReference type="SUPFAM" id="SSF54236">
    <property type="entry name" value="Ubiquitin-like"/>
    <property type="match status" value="1"/>
</dbReference>
<name>A0A914CN25_9BILA</name>
<feature type="coiled-coil region" evidence="1">
    <location>
        <begin position="317"/>
        <end position="344"/>
    </location>
</feature>
<dbReference type="AlphaFoldDB" id="A0A914CN25"/>
<dbReference type="InterPro" id="IPR002818">
    <property type="entry name" value="DJ-1/PfpI"/>
</dbReference>
<reference evidence="4" key="1">
    <citation type="submission" date="2022-11" db="UniProtKB">
        <authorList>
            <consortium name="WormBaseParasite"/>
        </authorList>
    </citation>
    <scope>IDENTIFICATION</scope>
</reference>
<dbReference type="WBParaSite" id="ACRNAN_scaffold12141.g26767.t1">
    <property type="protein sequence ID" value="ACRNAN_scaffold12141.g26767.t1"/>
    <property type="gene ID" value="ACRNAN_scaffold12141.g26767"/>
</dbReference>
<feature type="coiled-coil region" evidence="1">
    <location>
        <begin position="246"/>
        <end position="280"/>
    </location>
</feature>
<dbReference type="SUPFAM" id="SSF52317">
    <property type="entry name" value="Class I glutamine amidotransferase-like"/>
    <property type="match status" value="1"/>
</dbReference>
<protein>
    <submittedName>
        <fullName evidence="4">DJ-1/PfpI domain-containing protein</fullName>
    </submittedName>
</protein>
<dbReference type="GO" id="GO:0046295">
    <property type="term" value="P:glycolate biosynthetic process"/>
    <property type="evidence" value="ECO:0007669"/>
    <property type="project" value="TreeGrafter"/>
</dbReference>
<dbReference type="Pfam" id="PF01965">
    <property type="entry name" value="DJ-1_PfpI"/>
    <property type="match status" value="1"/>
</dbReference>
<dbReference type="InterPro" id="IPR050325">
    <property type="entry name" value="Prot/Nucl_acid_deglycase"/>
</dbReference>
<dbReference type="GO" id="GO:0006979">
    <property type="term" value="P:response to oxidative stress"/>
    <property type="evidence" value="ECO:0007669"/>
    <property type="project" value="TreeGrafter"/>
</dbReference>
<sequence length="374" mass="42795">MSKNVLMIATDGSEDSELVITMDVLRRAGNNVTLAGLDQQDMITCVEKTKIGVDCSLDQVSSDLFDAVVLPGGPGADKFGRDQKVGEILRRHEKEGKIVAAICGAPMALKSHGIARGCKLTAYPEKKNQLIEAEMKFWILYNSAHYELDLDLLDTIEILKSKLSLMLPVKIPPNNQILKDPQTGWVLKDDKQLSYYYACGRYTGSPPYIIEIEQKSAKDDQIYVNSSNLSMCYVAAKDKEIDEDRYLNLMKEYQQVLEDKDSLELRNKELEKRLDQERASKTLELEVIQQENCKLQKEIDLLNETLEALPKRLEADIGVEDSRVEELELQITNLQEQMFSQKRKFQAERQILNEIIAMRESIFCIEKPHIRLFW</sequence>
<evidence type="ECO:0000313" key="4">
    <source>
        <dbReference type="WBParaSite" id="ACRNAN_scaffold12141.g26767.t1"/>
    </source>
</evidence>
<evidence type="ECO:0000256" key="1">
    <source>
        <dbReference type="SAM" id="Coils"/>
    </source>
</evidence>
<evidence type="ECO:0000313" key="3">
    <source>
        <dbReference type="Proteomes" id="UP000887540"/>
    </source>
</evidence>
<evidence type="ECO:0000259" key="2">
    <source>
        <dbReference type="Pfam" id="PF01965"/>
    </source>
</evidence>
<dbReference type="GO" id="GO:0005634">
    <property type="term" value="C:nucleus"/>
    <property type="evidence" value="ECO:0007669"/>
    <property type="project" value="TreeGrafter"/>
</dbReference>
<accession>A0A914CN25</accession>
<dbReference type="CDD" id="cd03135">
    <property type="entry name" value="GATase1_DJ-1"/>
    <property type="match status" value="1"/>
</dbReference>
<dbReference type="PANTHER" id="PTHR48094:SF12">
    <property type="entry name" value="PARKINSON DISEASE PROTEIN 7 HOMOLOG"/>
    <property type="match status" value="1"/>
</dbReference>
<proteinExistence type="predicted"/>
<dbReference type="InterPro" id="IPR029071">
    <property type="entry name" value="Ubiquitin-like_domsf"/>
</dbReference>
<dbReference type="PANTHER" id="PTHR48094">
    <property type="entry name" value="PROTEIN/NUCLEIC ACID DEGLYCASE DJ-1-RELATED"/>
    <property type="match status" value="1"/>
</dbReference>
<keyword evidence="3" id="KW-1185">Reference proteome</keyword>
<dbReference type="GO" id="GO:1903189">
    <property type="term" value="P:glyoxal metabolic process"/>
    <property type="evidence" value="ECO:0007669"/>
    <property type="project" value="TreeGrafter"/>
</dbReference>
<dbReference type="GO" id="GO:0005739">
    <property type="term" value="C:mitochondrion"/>
    <property type="evidence" value="ECO:0007669"/>
    <property type="project" value="TreeGrafter"/>
</dbReference>
<dbReference type="InterPro" id="IPR029062">
    <property type="entry name" value="Class_I_gatase-like"/>
</dbReference>
<organism evidence="3 4">
    <name type="scientific">Acrobeloides nanus</name>
    <dbReference type="NCBI Taxonomy" id="290746"/>
    <lineage>
        <taxon>Eukaryota</taxon>
        <taxon>Metazoa</taxon>
        <taxon>Ecdysozoa</taxon>
        <taxon>Nematoda</taxon>
        <taxon>Chromadorea</taxon>
        <taxon>Rhabditida</taxon>
        <taxon>Tylenchina</taxon>
        <taxon>Cephalobomorpha</taxon>
        <taxon>Cephaloboidea</taxon>
        <taxon>Cephalobidae</taxon>
        <taxon>Acrobeloides</taxon>
    </lineage>
</organism>